<organism evidence="7">
    <name type="scientific">marine metagenome</name>
    <dbReference type="NCBI Taxonomy" id="408172"/>
    <lineage>
        <taxon>unclassified sequences</taxon>
        <taxon>metagenomes</taxon>
        <taxon>ecological metagenomes</taxon>
    </lineage>
</organism>
<feature type="region of interest" description="Disordered" evidence="5">
    <location>
        <begin position="116"/>
        <end position="135"/>
    </location>
</feature>
<evidence type="ECO:0000256" key="2">
    <source>
        <dbReference type="ARBA" id="ARBA00022801"/>
    </source>
</evidence>
<dbReference type="GO" id="GO:0016787">
    <property type="term" value="F:hydrolase activity"/>
    <property type="evidence" value="ECO:0007669"/>
    <property type="project" value="UniProtKB-KW"/>
</dbReference>
<dbReference type="GO" id="GO:0005829">
    <property type="term" value="C:cytosol"/>
    <property type="evidence" value="ECO:0007669"/>
    <property type="project" value="TreeGrafter"/>
</dbReference>
<dbReference type="AlphaFoldDB" id="A0A382CFC7"/>
<accession>A0A382CFC7</accession>
<protein>
    <recommendedName>
        <fullName evidence="6">UvrD-like helicase ATP-binding domain-containing protein</fullName>
    </recommendedName>
</protein>
<dbReference type="InterPro" id="IPR014016">
    <property type="entry name" value="UvrD-like_ATP-bd"/>
</dbReference>
<dbReference type="SUPFAM" id="SSF52540">
    <property type="entry name" value="P-loop containing nucleoside triphosphate hydrolases"/>
    <property type="match status" value="1"/>
</dbReference>
<dbReference type="EMBL" id="UINC01034288">
    <property type="protein sequence ID" value="SVB24898.1"/>
    <property type="molecule type" value="Genomic_DNA"/>
</dbReference>
<evidence type="ECO:0000256" key="1">
    <source>
        <dbReference type="ARBA" id="ARBA00022741"/>
    </source>
</evidence>
<dbReference type="Gene3D" id="3.40.50.300">
    <property type="entry name" value="P-loop containing nucleotide triphosphate hydrolases"/>
    <property type="match status" value="2"/>
</dbReference>
<dbReference type="PROSITE" id="PS51198">
    <property type="entry name" value="UVRD_HELICASE_ATP_BIND"/>
    <property type="match status" value="1"/>
</dbReference>
<feature type="domain" description="UvrD-like helicase ATP-binding" evidence="6">
    <location>
        <begin position="249"/>
        <end position="560"/>
    </location>
</feature>
<evidence type="ECO:0000256" key="3">
    <source>
        <dbReference type="ARBA" id="ARBA00022806"/>
    </source>
</evidence>
<evidence type="ECO:0000313" key="7">
    <source>
        <dbReference type="EMBL" id="SVB24898.1"/>
    </source>
</evidence>
<dbReference type="GO" id="GO:0043138">
    <property type="term" value="F:3'-5' DNA helicase activity"/>
    <property type="evidence" value="ECO:0007669"/>
    <property type="project" value="TreeGrafter"/>
</dbReference>
<evidence type="ECO:0000256" key="5">
    <source>
        <dbReference type="SAM" id="MobiDB-lite"/>
    </source>
</evidence>
<gene>
    <name evidence="7" type="ORF">METZ01_LOCUS177752</name>
</gene>
<reference evidence="7" key="1">
    <citation type="submission" date="2018-05" db="EMBL/GenBank/DDBJ databases">
        <authorList>
            <person name="Lanie J.A."/>
            <person name="Ng W.-L."/>
            <person name="Kazmierczak K.M."/>
            <person name="Andrzejewski T.M."/>
            <person name="Davidsen T.M."/>
            <person name="Wayne K.J."/>
            <person name="Tettelin H."/>
            <person name="Glass J.I."/>
            <person name="Rusch D."/>
            <person name="Podicherti R."/>
            <person name="Tsui H.-C.T."/>
            <person name="Winkler M.E."/>
        </authorList>
    </citation>
    <scope>NUCLEOTIDE SEQUENCE</scope>
</reference>
<evidence type="ECO:0000259" key="6">
    <source>
        <dbReference type="PROSITE" id="PS51198"/>
    </source>
</evidence>
<name>A0A382CFC7_9ZZZZ</name>
<evidence type="ECO:0000256" key="4">
    <source>
        <dbReference type="ARBA" id="ARBA00022840"/>
    </source>
</evidence>
<sequence>MALSAVPEVSFDRKYFQSLQKLEPKDQARCNKAIDQFLGDPSHPSLKFGPVNGDPTGRLNKIRAADDIRILLAREGNVYTILRAGPRGDIYQQAERSRFMVNRGTGTVGLVDTAERLPPADRPTAPEHGQDTSDAADTLGVFSHWTDQELTEPGFDTQQVATLRGLESEDELLGLGDGGWSDEMIELAIGLLELTPEEWRTPTLVGDWAEDRFRSAITEFGDRHGISRFFTPEQVAEIAAKPIEDWMIFLHPDQRSATERHYEGPGRVRGSAGTGKTVVALHRAAVLADRFQREEGEPLPILFTTFVKSLPPVFEQLYNRIPGAIQDAVKFVNIDKLASDICQDAGLGQTINVRDIESAFASAFKRVHTEGSPLQQAGLSRQYLKEEVEKVIKGRGFQRLDDYLEVQRTGRGTRFDQNMRKQAWELREVWDDEMAKRGTVDFPDVVVLAADLARRRSEPMFRSAIIDEAQDVTLIGLQLVRALVNAPEEEDRADGLLIVGDGAQRIYPGAFTLRQAGVEVRGRTTVLRRNYRNTAEILEAAMAVAGSEEVVDLDEEFKRLEDAAQAPRTGVLPVAVECTSDQQQMGVLIERISQAAEEDSVSLGDIGVFLPTNKLVDAVATALHEAGL</sequence>
<dbReference type="InterPro" id="IPR000212">
    <property type="entry name" value="DNA_helicase_UvrD/REP"/>
</dbReference>
<keyword evidence="1" id="KW-0547">Nucleotide-binding</keyword>
<keyword evidence="2" id="KW-0378">Hydrolase</keyword>
<dbReference type="Pfam" id="PF00580">
    <property type="entry name" value="UvrD-helicase"/>
    <property type="match status" value="1"/>
</dbReference>
<dbReference type="GO" id="GO:0005524">
    <property type="term" value="F:ATP binding"/>
    <property type="evidence" value="ECO:0007669"/>
    <property type="project" value="UniProtKB-KW"/>
</dbReference>
<feature type="non-terminal residue" evidence="7">
    <location>
        <position position="628"/>
    </location>
</feature>
<dbReference type="PANTHER" id="PTHR11070:SF45">
    <property type="entry name" value="DNA 3'-5' HELICASE"/>
    <property type="match status" value="1"/>
</dbReference>
<dbReference type="Gene3D" id="3.30.2310.20">
    <property type="entry name" value="RelE-like"/>
    <property type="match status" value="1"/>
</dbReference>
<proteinExistence type="predicted"/>
<dbReference type="GO" id="GO:0003677">
    <property type="term" value="F:DNA binding"/>
    <property type="evidence" value="ECO:0007669"/>
    <property type="project" value="InterPro"/>
</dbReference>
<feature type="compositionally biased region" description="Basic and acidic residues" evidence="5">
    <location>
        <begin position="116"/>
        <end position="131"/>
    </location>
</feature>
<dbReference type="GO" id="GO:0000725">
    <property type="term" value="P:recombinational repair"/>
    <property type="evidence" value="ECO:0007669"/>
    <property type="project" value="TreeGrafter"/>
</dbReference>
<keyword evidence="3" id="KW-0347">Helicase</keyword>
<dbReference type="InterPro" id="IPR027417">
    <property type="entry name" value="P-loop_NTPase"/>
</dbReference>
<dbReference type="PANTHER" id="PTHR11070">
    <property type="entry name" value="UVRD / RECB / PCRA DNA HELICASE FAMILY MEMBER"/>
    <property type="match status" value="1"/>
</dbReference>
<keyword evidence="4" id="KW-0067">ATP-binding</keyword>
<dbReference type="InterPro" id="IPR035093">
    <property type="entry name" value="RelE/ParE_toxin_dom_sf"/>
</dbReference>